<sequence>MHQWFIGTGTHPTSPTMLRFTFFQPLAILSILFSIQGAMGGGFGFTCTDFELIGSGSSAAVQA</sequence>
<keyword evidence="2" id="KW-1185">Reference proteome</keyword>
<reference evidence="1 2" key="1">
    <citation type="journal article" date="2019" name="Nat. Ecol. Evol.">
        <title>Megaphylogeny resolves global patterns of mushroom evolution.</title>
        <authorList>
            <person name="Varga T."/>
            <person name="Krizsan K."/>
            <person name="Foldi C."/>
            <person name="Dima B."/>
            <person name="Sanchez-Garcia M."/>
            <person name="Sanchez-Ramirez S."/>
            <person name="Szollosi G.J."/>
            <person name="Szarkandi J.G."/>
            <person name="Papp V."/>
            <person name="Albert L."/>
            <person name="Andreopoulos W."/>
            <person name="Angelini C."/>
            <person name="Antonin V."/>
            <person name="Barry K.W."/>
            <person name="Bougher N.L."/>
            <person name="Buchanan P."/>
            <person name="Buyck B."/>
            <person name="Bense V."/>
            <person name="Catcheside P."/>
            <person name="Chovatia M."/>
            <person name="Cooper J."/>
            <person name="Damon W."/>
            <person name="Desjardin D."/>
            <person name="Finy P."/>
            <person name="Geml J."/>
            <person name="Haridas S."/>
            <person name="Hughes K."/>
            <person name="Justo A."/>
            <person name="Karasinski D."/>
            <person name="Kautmanova I."/>
            <person name="Kiss B."/>
            <person name="Kocsube S."/>
            <person name="Kotiranta H."/>
            <person name="LaButti K.M."/>
            <person name="Lechner B.E."/>
            <person name="Liimatainen K."/>
            <person name="Lipzen A."/>
            <person name="Lukacs Z."/>
            <person name="Mihaltcheva S."/>
            <person name="Morgado L.N."/>
            <person name="Niskanen T."/>
            <person name="Noordeloos M.E."/>
            <person name="Ohm R.A."/>
            <person name="Ortiz-Santana B."/>
            <person name="Ovrebo C."/>
            <person name="Racz N."/>
            <person name="Riley R."/>
            <person name="Savchenko A."/>
            <person name="Shiryaev A."/>
            <person name="Soop K."/>
            <person name="Spirin V."/>
            <person name="Szebenyi C."/>
            <person name="Tomsovsky M."/>
            <person name="Tulloss R.E."/>
            <person name="Uehling J."/>
            <person name="Grigoriev I.V."/>
            <person name="Vagvolgyi C."/>
            <person name="Papp T."/>
            <person name="Martin F.M."/>
            <person name="Miettinen O."/>
            <person name="Hibbett D.S."/>
            <person name="Nagy L.G."/>
        </authorList>
    </citation>
    <scope>NUCLEOTIDE SEQUENCE [LARGE SCALE GENOMIC DNA]</scope>
    <source>
        <strain evidence="1 2">NL-1719</strain>
    </source>
</reference>
<evidence type="ECO:0000313" key="1">
    <source>
        <dbReference type="EMBL" id="TFK69440.1"/>
    </source>
</evidence>
<proteinExistence type="predicted"/>
<evidence type="ECO:0000313" key="2">
    <source>
        <dbReference type="Proteomes" id="UP000308600"/>
    </source>
</evidence>
<name>A0ACD3AV63_9AGAR</name>
<protein>
    <submittedName>
        <fullName evidence="1">Uncharacterized protein</fullName>
    </submittedName>
</protein>
<dbReference type="Proteomes" id="UP000308600">
    <property type="component" value="Unassembled WGS sequence"/>
</dbReference>
<dbReference type="EMBL" id="ML208331">
    <property type="protein sequence ID" value="TFK69440.1"/>
    <property type="molecule type" value="Genomic_DNA"/>
</dbReference>
<accession>A0ACD3AV63</accession>
<gene>
    <name evidence="1" type="ORF">BDN72DRAFT_840416</name>
</gene>
<organism evidence="1 2">
    <name type="scientific">Pluteus cervinus</name>
    <dbReference type="NCBI Taxonomy" id="181527"/>
    <lineage>
        <taxon>Eukaryota</taxon>
        <taxon>Fungi</taxon>
        <taxon>Dikarya</taxon>
        <taxon>Basidiomycota</taxon>
        <taxon>Agaricomycotina</taxon>
        <taxon>Agaricomycetes</taxon>
        <taxon>Agaricomycetidae</taxon>
        <taxon>Agaricales</taxon>
        <taxon>Pluteineae</taxon>
        <taxon>Pluteaceae</taxon>
        <taxon>Pluteus</taxon>
    </lineage>
</organism>